<keyword evidence="4" id="KW-1185">Reference proteome</keyword>
<evidence type="ECO:0000256" key="1">
    <source>
        <dbReference type="SAM" id="MobiDB-lite"/>
    </source>
</evidence>
<dbReference type="AlphaFoldDB" id="A0A392RBW6"/>
<name>A0A392RBW6_9FABA</name>
<sequence>MDEARKLFVQVRHQRFTMEHAWRLLKDEPKWKGEEMNNSSKRSKTSSTGTYSSTSNPKNPIDCSEYNSATQTDRPSGQKTAKRKGKGKETSSTTPI</sequence>
<proteinExistence type="predicted"/>
<accession>A0A392RBW6</accession>
<dbReference type="InterPro" id="IPR029466">
    <property type="entry name" value="NAM-associated_C"/>
</dbReference>
<organism evidence="3 4">
    <name type="scientific">Trifolium medium</name>
    <dbReference type="NCBI Taxonomy" id="97028"/>
    <lineage>
        <taxon>Eukaryota</taxon>
        <taxon>Viridiplantae</taxon>
        <taxon>Streptophyta</taxon>
        <taxon>Embryophyta</taxon>
        <taxon>Tracheophyta</taxon>
        <taxon>Spermatophyta</taxon>
        <taxon>Magnoliopsida</taxon>
        <taxon>eudicotyledons</taxon>
        <taxon>Gunneridae</taxon>
        <taxon>Pentapetalae</taxon>
        <taxon>rosids</taxon>
        <taxon>fabids</taxon>
        <taxon>Fabales</taxon>
        <taxon>Fabaceae</taxon>
        <taxon>Papilionoideae</taxon>
        <taxon>50 kb inversion clade</taxon>
        <taxon>NPAAA clade</taxon>
        <taxon>Hologalegina</taxon>
        <taxon>IRL clade</taxon>
        <taxon>Trifolieae</taxon>
        <taxon>Trifolium</taxon>
    </lineage>
</organism>
<dbReference type="PANTHER" id="PTHR45023">
    <property type="match status" value="1"/>
</dbReference>
<dbReference type="Proteomes" id="UP000265520">
    <property type="component" value="Unassembled WGS sequence"/>
</dbReference>
<reference evidence="3 4" key="1">
    <citation type="journal article" date="2018" name="Front. Plant Sci.">
        <title>Red Clover (Trifolium pratense) and Zigzag Clover (T. medium) - A Picture of Genomic Similarities and Differences.</title>
        <authorList>
            <person name="Dluhosova J."/>
            <person name="Istvanek J."/>
            <person name="Nedelnik J."/>
            <person name="Repkova J."/>
        </authorList>
    </citation>
    <scope>NUCLEOTIDE SEQUENCE [LARGE SCALE GENOMIC DNA]</scope>
    <source>
        <strain evidence="4">cv. 10/8</strain>
        <tissue evidence="3">Leaf</tissue>
    </source>
</reference>
<feature type="compositionally biased region" description="Low complexity" evidence="1">
    <location>
        <begin position="45"/>
        <end position="55"/>
    </location>
</feature>
<dbReference type="PANTHER" id="PTHR45023:SF4">
    <property type="entry name" value="GLYCINE-RICH PROTEIN-RELATED"/>
    <property type="match status" value="1"/>
</dbReference>
<protein>
    <submittedName>
        <fullName evidence="3">Glutathione S-transferase T2-like</fullName>
    </submittedName>
</protein>
<comment type="caution">
    <text evidence="3">The sequence shown here is derived from an EMBL/GenBank/DDBJ whole genome shotgun (WGS) entry which is preliminary data.</text>
</comment>
<dbReference type="GO" id="GO:0016740">
    <property type="term" value="F:transferase activity"/>
    <property type="evidence" value="ECO:0007669"/>
    <property type="project" value="UniProtKB-KW"/>
</dbReference>
<evidence type="ECO:0000313" key="3">
    <source>
        <dbReference type="EMBL" id="MCI34071.1"/>
    </source>
</evidence>
<feature type="domain" description="No apical meristem-associated C-terminal" evidence="2">
    <location>
        <begin position="15"/>
        <end position="87"/>
    </location>
</feature>
<keyword evidence="3" id="KW-0808">Transferase</keyword>
<dbReference type="EMBL" id="LXQA010210195">
    <property type="protein sequence ID" value="MCI34071.1"/>
    <property type="molecule type" value="Genomic_DNA"/>
</dbReference>
<dbReference type="Pfam" id="PF14303">
    <property type="entry name" value="NAM-associated"/>
    <property type="match status" value="1"/>
</dbReference>
<evidence type="ECO:0000259" key="2">
    <source>
        <dbReference type="Pfam" id="PF14303"/>
    </source>
</evidence>
<feature type="region of interest" description="Disordered" evidence="1">
    <location>
        <begin position="25"/>
        <end position="96"/>
    </location>
</feature>
<evidence type="ECO:0000313" key="4">
    <source>
        <dbReference type="Proteomes" id="UP000265520"/>
    </source>
</evidence>
<feature type="compositionally biased region" description="Basic and acidic residues" evidence="1">
    <location>
        <begin position="25"/>
        <end position="35"/>
    </location>
</feature>
<feature type="compositionally biased region" description="Polar residues" evidence="1">
    <location>
        <begin position="65"/>
        <end position="79"/>
    </location>
</feature>
<feature type="non-terminal residue" evidence="3">
    <location>
        <position position="96"/>
    </location>
</feature>